<dbReference type="Proteomes" id="UP000215199">
    <property type="component" value="Unassembled WGS sequence"/>
</dbReference>
<comment type="caution">
    <text evidence="6">The sequence shown here is derived from an EMBL/GenBank/DDBJ whole genome shotgun (WGS) entry which is preliminary data.</text>
</comment>
<dbReference type="InterPro" id="IPR036390">
    <property type="entry name" value="WH_DNA-bd_sf"/>
</dbReference>
<dbReference type="InterPro" id="IPR005119">
    <property type="entry name" value="LysR_subst-bd"/>
</dbReference>
<organism evidence="6 7">
    <name type="scientific">Amycolatopsis vastitatis</name>
    <dbReference type="NCBI Taxonomy" id="1905142"/>
    <lineage>
        <taxon>Bacteria</taxon>
        <taxon>Bacillati</taxon>
        <taxon>Actinomycetota</taxon>
        <taxon>Actinomycetes</taxon>
        <taxon>Pseudonocardiales</taxon>
        <taxon>Pseudonocardiaceae</taxon>
        <taxon>Amycolatopsis</taxon>
    </lineage>
</organism>
<dbReference type="Gene3D" id="3.40.190.290">
    <property type="match status" value="1"/>
</dbReference>
<reference evidence="7" key="1">
    <citation type="submission" date="2017-07" db="EMBL/GenBank/DDBJ databases">
        <title>Comparative genome mining reveals phylogenetic distribution patterns of secondary metabolites in Amycolatopsis.</title>
        <authorList>
            <person name="Adamek M."/>
            <person name="Alanjary M."/>
            <person name="Sales-Ortells H."/>
            <person name="Goodfellow M."/>
            <person name="Bull A.T."/>
            <person name="Kalinowski J."/>
            <person name="Ziemert N."/>
        </authorList>
    </citation>
    <scope>NUCLEOTIDE SEQUENCE [LARGE SCALE GENOMIC DNA]</scope>
    <source>
        <strain evidence="7">H5</strain>
    </source>
</reference>
<name>A0A229T304_9PSEU</name>
<dbReference type="SUPFAM" id="SSF46785">
    <property type="entry name" value="Winged helix' DNA-binding domain"/>
    <property type="match status" value="1"/>
</dbReference>
<dbReference type="Pfam" id="PF00126">
    <property type="entry name" value="HTH_1"/>
    <property type="match status" value="1"/>
</dbReference>
<keyword evidence="3" id="KW-0238">DNA-binding</keyword>
<evidence type="ECO:0000256" key="4">
    <source>
        <dbReference type="ARBA" id="ARBA00023163"/>
    </source>
</evidence>
<dbReference type="PANTHER" id="PTHR30126">
    <property type="entry name" value="HTH-TYPE TRANSCRIPTIONAL REGULATOR"/>
    <property type="match status" value="1"/>
</dbReference>
<dbReference type="RefSeq" id="WP_093949480.1">
    <property type="nucleotide sequence ID" value="NZ_NMUL01000022.1"/>
</dbReference>
<dbReference type="InterPro" id="IPR036388">
    <property type="entry name" value="WH-like_DNA-bd_sf"/>
</dbReference>
<keyword evidence="4" id="KW-0804">Transcription</keyword>
<keyword evidence="7" id="KW-1185">Reference proteome</keyword>
<evidence type="ECO:0000313" key="7">
    <source>
        <dbReference type="Proteomes" id="UP000215199"/>
    </source>
</evidence>
<feature type="domain" description="HTH lysR-type" evidence="5">
    <location>
        <begin position="4"/>
        <end position="61"/>
    </location>
</feature>
<gene>
    <name evidence="6" type="ORF">CF165_22265</name>
</gene>
<evidence type="ECO:0000259" key="5">
    <source>
        <dbReference type="PROSITE" id="PS50931"/>
    </source>
</evidence>
<dbReference type="EMBL" id="NMUL01000022">
    <property type="protein sequence ID" value="OXM65627.1"/>
    <property type="molecule type" value="Genomic_DNA"/>
</dbReference>
<dbReference type="GO" id="GO:0000976">
    <property type="term" value="F:transcription cis-regulatory region binding"/>
    <property type="evidence" value="ECO:0007669"/>
    <property type="project" value="TreeGrafter"/>
</dbReference>
<dbReference type="PANTHER" id="PTHR30126:SF39">
    <property type="entry name" value="HTH-TYPE TRANSCRIPTIONAL REGULATOR CYSL"/>
    <property type="match status" value="1"/>
</dbReference>
<dbReference type="Pfam" id="PF03466">
    <property type="entry name" value="LysR_substrate"/>
    <property type="match status" value="1"/>
</dbReference>
<evidence type="ECO:0000256" key="1">
    <source>
        <dbReference type="ARBA" id="ARBA00009437"/>
    </source>
</evidence>
<dbReference type="PRINTS" id="PR00039">
    <property type="entry name" value="HTHLYSR"/>
</dbReference>
<keyword evidence="2" id="KW-0805">Transcription regulation</keyword>
<evidence type="ECO:0000256" key="3">
    <source>
        <dbReference type="ARBA" id="ARBA00023125"/>
    </source>
</evidence>
<dbReference type="Gene3D" id="1.10.10.10">
    <property type="entry name" value="Winged helix-like DNA-binding domain superfamily/Winged helix DNA-binding domain"/>
    <property type="match status" value="1"/>
</dbReference>
<comment type="similarity">
    <text evidence="1">Belongs to the LysR transcriptional regulatory family.</text>
</comment>
<dbReference type="SUPFAM" id="SSF53850">
    <property type="entry name" value="Periplasmic binding protein-like II"/>
    <property type="match status" value="1"/>
</dbReference>
<dbReference type="GO" id="GO:0003700">
    <property type="term" value="F:DNA-binding transcription factor activity"/>
    <property type="evidence" value="ECO:0007669"/>
    <property type="project" value="InterPro"/>
</dbReference>
<accession>A0A229T304</accession>
<dbReference type="AlphaFoldDB" id="A0A229T304"/>
<dbReference type="InterPro" id="IPR000847">
    <property type="entry name" value="LysR_HTH_N"/>
</dbReference>
<sequence length="300" mass="31096">MTGPDLDSLRLLVLVDDLGSIGQAAAALGIAQPSASKRLSTLERQLGLSLVDRTRRGSALTPDGRVIAGWAHRVLAEVDGLRTGAEALRTQRGARLRVAASMTLAEHFVPAWIGEVKRTEPDTDVGLEVGNSEQVAALVAGGRVDLGFVESPGPWPGLATRRVAVDRLVVVVPAGHAWARRRRPLTAAELAATPLVVREPGSGTRETVEAALRRAGAGPVKPLLELGSASAVRNAVIAGAGPAVISDLDVVREVAGRRLVPVAVDGVDLGRVLRAVWPAGRRLAGPAAELLTLAVKSGPG</sequence>
<evidence type="ECO:0000313" key="6">
    <source>
        <dbReference type="EMBL" id="OXM65627.1"/>
    </source>
</evidence>
<protein>
    <submittedName>
        <fullName evidence="6">LysR family transcriptional regulator</fullName>
    </submittedName>
</protein>
<proteinExistence type="inferred from homology"/>
<dbReference type="PROSITE" id="PS50931">
    <property type="entry name" value="HTH_LYSR"/>
    <property type="match status" value="1"/>
</dbReference>
<evidence type="ECO:0000256" key="2">
    <source>
        <dbReference type="ARBA" id="ARBA00023015"/>
    </source>
</evidence>
<dbReference type="OrthoDB" id="9808620at2"/>